<dbReference type="OrthoDB" id="9793315at2"/>
<sequence>MLASRLVRLIEQHSEQLSRELSEKVWNSPRCSDLHKVPPDELRARASEIYRNLSDWLLDKPETEVEERYTELGARRAGQGVAFSHFLWAITETKAHMCAFIQREGLSESAVELHGELELIYLVNKFFDRALYYAAVGYERERTRIGTNLRRRKDDAQKVYL</sequence>
<reference evidence="3" key="1">
    <citation type="submission" date="2015-09" db="EMBL/GenBank/DDBJ databases">
        <authorList>
            <person name="Daims H."/>
        </authorList>
    </citation>
    <scope>NUCLEOTIDE SEQUENCE [LARGE SCALE GENOMIC DNA]</scope>
</reference>
<accession>A0A0S4KW83</accession>
<dbReference type="KEGG" id="nio:NITINOP_2676"/>
<protein>
    <recommendedName>
        <fullName evidence="1">RsbT co-antagonist protein RsbRD N-terminal domain-containing protein</fullName>
    </recommendedName>
</protein>
<evidence type="ECO:0000313" key="3">
    <source>
        <dbReference type="Proteomes" id="UP000066284"/>
    </source>
</evidence>
<dbReference type="STRING" id="1715989.NITINOP_2676"/>
<dbReference type="EMBL" id="LN885086">
    <property type="protein sequence ID" value="CUQ67648.1"/>
    <property type="molecule type" value="Genomic_DNA"/>
</dbReference>
<proteinExistence type="predicted"/>
<dbReference type="AlphaFoldDB" id="A0A0S4KW83"/>
<dbReference type="Proteomes" id="UP000066284">
    <property type="component" value="Chromosome 1"/>
</dbReference>
<feature type="domain" description="RsbT co-antagonist protein RsbRD N-terminal" evidence="1">
    <location>
        <begin position="31"/>
        <end position="152"/>
    </location>
</feature>
<evidence type="ECO:0000313" key="2">
    <source>
        <dbReference type="EMBL" id="CUQ67648.1"/>
    </source>
</evidence>
<dbReference type="InterPro" id="IPR025751">
    <property type="entry name" value="RsbRD_N_dom"/>
</dbReference>
<gene>
    <name evidence="2" type="ORF">NITINOP_2676</name>
</gene>
<name>A0A0S4KW83_9BACT</name>
<dbReference type="Gene3D" id="1.10.490.70">
    <property type="entry name" value="Histidine kinase N-terminal domain"/>
    <property type="match status" value="1"/>
</dbReference>
<organism evidence="2 3">
    <name type="scientific">Candidatus Nitrospira inopinata</name>
    <dbReference type="NCBI Taxonomy" id="1715989"/>
    <lineage>
        <taxon>Bacteria</taxon>
        <taxon>Pseudomonadati</taxon>
        <taxon>Nitrospirota</taxon>
        <taxon>Nitrospiria</taxon>
        <taxon>Nitrospirales</taxon>
        <taxon>Nitrospiraceae</taxon>
        <taxon>Nitrospira</taxon>
    </lineage>
</organism>
<keyword evidence="3" id="KW-1185">Reference proteome</keyword>
<dbReference type="RefSeq" id="WP_062486320.1">
    <property type="nucleotide sequence ID" value="NZ_LN885086.1"/>
</dbReference>
<dbReference type="Pfam" id="PF14361">
    <property type="entry name" value="RsbRD_N"/>
    <property type="match status" value="1"/>
</dbReference>
<evidence type="ECO:0000259" key="1">
    <source>
        <dbReference type="Pfam" id="PF14361"/>
    </source>
</evidence>